<organism evidence="1 2">
    <name type="scientific">Heterorhabditis bacteriophora</name>
    <name type="common">Entomopathogenic nematode worm</name>
    <dbReference type="NCBI Taxonomy" id="37862"/>
    <lineage>
        <taxon>Eukaryota</taxon>
        <taxon>Metazoa</taxon>
        <taxon>Ecdysozoa</taxon>
        <taxon>Nematoda</taxon>
        <taxon>Chromadorea</taxon>
        <taxon>Rhabditida</taxon>
        <taxon>Rhabditina</taxon>
        <taxon>Rhabditomorpha</taxon>
        <taxon>Strongyloidea</taxon>
        <taxon>Heterorhabditidae</taxon>
        <taxon>Heterorhabditis</taxon>
    </lineage>
</organism>
<proteinExistence type="predicted"/>
<dbReference type="PROSITE" id="PS51257">
    <property type="entry name" value="PROKAR_LIPOPROTEIN"/>
    <property type="match status" value="1"/>
</dbReference>
<name>A0A1I7WPM6_HETBA</name>
<dbReference type="Proteomes" id="UP000095283">
    <property type="component" value="Unplaced"/>
</dbReference>
<dbReference type="AlphaFoldDB" id="A0A1I7WPM6"/>
<dbReference type="WBParaSite" id="Hba_07033">
    <property type="protein sequence ID" value="Hba_07033"/>
    <property type="gene ID" value="Hba_07033"/>
</dbReference>
<sequence>MAYYRATWLPTNGQFSLACDHSQNRSTRTTNFVEEFHSKIRASYPTGTPSLDEMLKFCAAELTMAKTLAISFGNGPLKNHYIRSNKIPPVVTYCPPNIFEVSLNQLTSISWKTIDMLADNVGLVSVTSNFRLGQAFTCKSRILLGKKIDNSKAYKFPKSNRTVNQNTICDERYPQISQCEETLSCADCPAGEYCNSSTYECEKCAAVSYRSSCDPLLKCIPCPRNTATAGQIGQKQLSPCHSNH</sequence>
<reference evidence="2" key="1">
    <citation type="submission" date="2016-11" db="UniProtKB">
        <authorList>
            <consortium name="WormBaseParasite"/>
        </authorList>
    </citation>
    <scope>IDENTIFICATION</scope>
</reference>
<keyword evidence="1" id="KW-1185">Reference proteome</keyword>
<protein>
    <submittedName>
        <fullName evidence="2">Integrase catalytic domain-containing protein</fullName>
    </submittedName>
</protein>
<evidence type="ECO:0000313" key="1">
    <source>
        <dbReference type="Proteomes" id="UP000095283"/>
    </source>
</evidence>
<evidence type="ECO:0000313" key="2">
    <source>
        <dbReference type="WBParaSite" id="Hba_07033"/>
    </source>
</evidence>
<accession>A0A1I7WPM6</accession>